<evidence type="ECO:0000313" key="1">
    <source>
        <dbReference type="EMBL" id="JAG06086.1"/>
    </source>
</evidence>
<reference evidence="1" key="1">
    <citation type="journal article" date="2014" name="PLoS ONE">
        <title>Transcriptome-Based Identification of ABC Transporters in the Western Tarnished Plant Bug Lygus hesperus.</title>
        <authorList>
            <person name="Hull J.J."/>
            <person name="Chaney K."/>
            <person name="Geib S.M."/>
            <person name="Fabrick J.A."/>
            <person name="Brent C.S."/>
            <person name="Walsh D."/>
            <person name="Lavine L.C."/>
        </authorList>
    </citation>
    <scope>NUCLEOTIDE SEQUENCE</scope>
</reference>
<accession>A0A0A9WFB5</accession>
<name>A0A0A9WFB5_LYGHE</name>
<gene>
    <name evidence="1" type="primary">pdxB_3</name>
    <name evidence="1" type="ORF">CM83_15781</name>
</gene>
<sequence>IISDPSKTPWYRGILESPKYITTINRILLGHGNTQQFKFTVGKATTPYCSQCSLIGSLDHILNRCTQYNEQRIAFKIAKGINTETIQEYMKLNLNNNILKSLFNFIEESGMVL</sequence>
<organism evidence="1">
    <name type="scientific">Lygus hesperus</name>
    <name type="common">Western plant bug</name>
    <dbReference type="NCBI Taxonomy" id="30085"/>
    <lineage>
        <taxon>Eukaryota</taxon>
        <taxon>Metazoa</taxon>
        <taxon>Ecdysozoa</taxon>
        <taxon>Arthropoda</taxon>
        <taxon>Hexapoda</taxon>
        <taxon>Insecta</taxon>
        <taxon>Pterygota</taxon>
        <taxon>Neoptera</taxon>
        <taxon>Paraneoptera</taxon>
        <taxon>Hemiptera</taxon>
        <taxon>Heteroptera</taxon>
        <taxon>Panheteroptera</taxon>
        <taxon>Cimicomorpha</taxon>
        <taxon>Miridae</taxon>
        <taxon>Mirini</taxon>
        <taxon>Lygus</taxon>
    </lineage>
</organism>
<dbReference type="AlphaFoldDB" id="A0A0A9WFB5"/>
<protein>
    <submittedName>
        <fullName evidence="1">Erythronate-4-phosphate dehydrogenase</fullName>
    </submittedName>
</protein>
<reference evidence="1" key="2">
    <citation type="submission" date="2014-07" db="EMBL/GenBank/DDBJ databases">
        <authorList>
            <person name="Hull J."/>
        </authorList>
    </citation>
    <scope>NUCLEOTIDE SEQUENCE</scope>
</reference>
<dbReference type="EMBL" id="GBHO01037518">
    <property type="protein sequence ID" value="JAG06086.1"/>
    <property type="molecule type" value="Transcribed_RNA"/>
</dbReference>
<feature type="non-terminal residue" evidence="1">
    <location>
        <position position="1"/>
    </location>
</feature>
<proteinExistence type="predicted"/>